<dbReference type="Proteomes" id="UP001341840">
    <property type="component" value="Unassembled WGS sequence"/>
</dbReference>
<protein>
    <submittedName>
        <fullName evidence="2">Uncharacterized protein</fullName>
    </submittedName>
</protein>
<keyword evidence="3" id="KW-1185">Reference proteome</keyword>
<evidence type="ECO:0000256" key="1">
    <source>
        <dbReference type="SAM" id="MobiDB-lite"/>
    </source>
</evidence>
<feature type="region of interest" description="Disordered" evidence="1">
    <location>
        <begin position="124"/>
        <end position="152"/>
    </location>
</feature>
<proteinExistence type="predicted"/>
<dbReference type="EMBL" id="JASCZI010000331">
    <property type="protein sequence ID" value="MED6111098.1"/>
    <property type="molecule type" value="Genomic_DNA"/>
</dbReference>
<feature type="region of interest" description="Disordered" evidence="1">
    <location>
        <begin position="179"/>
        <end position="237"/>
    </location>
</feature>
<feature type="compositionally biased region" description="Pro residues" evidence="1">
    <location>
        <begin position="198"/>
        <end position="220"/>
    </location>
</feature>
<sequence length="237" mass="26782">MSSVPHMRWHYENHRTDDVMTHPSHALNWLQFDQKHPSFSADPRNEDFKKLKQVNKRNRASSMGGSLHTEGSTTYEATRERMSEVFARTHTRKEDREWVDKLFADVNDAYDAELKTLQDKRQAIIDARGPEPPPSTRPLYHDDDDIASGPPDLREQVTLLNREITQHAEAHTQRIAAAEAVCAEKMRSGGSGSGAMPDMPPPPPPPPQPPPAPSQTPPPQHDQSTRSPYHDDDTDYV</sequence>
<gene>
    <name evidence="2" type="ORF">PIB30_049344</name>
</gene>
<feature type="compositionally biased region" description="Polar residues" evidence="1">
    <location>
        <begin position="60"/>
        <end position="75"/>
    </location>
</feature>
<reference evidence="2 3" key="1">
    <citation type="journal article" date="2023" name="Plants (Basel)">
        <title>Bridging the Gap: Combining Genomics and Transcriptomics Approaches to Understand Stylosanthes scabra, an Orphan Legume from the Brazilian Caatinga.</title>
        <authorList>
            <person name="Ferreira-Neto J.R.C."/>
            <person name="da Silva M.D."/>
            <person name="Binneck E."/>
            <person name="de Melo N.F."/>
            <person name="da Silva R.H."/>
            <person name="de Melo A.L.T.M."/>
            <person name="Pandolfi V."/>
            <person name="Bustamante F.O."/>
            <person name="Brasileiro-Vidal A.C."/>
            <person name="Benko-Iseppon A.M."/>
        </authorList>
    </citation>
    <scope>NUCLEOTIDE SEQUENCE [LARGE SCALE GENOMIC DNA]</scope>
    <source>
        <tissue evidence="2">Leaves</tissue>
    </source>
</reference>
<accession>A0ABU6QGV0</accession>
<dbReference type="InterPro" id="IPR004252">
    <property type="entry name" value="Probable_transposase_24"/>
</dbReference>
<name>A0ABU6QGV0_9FABA</name>
<organism evidence="2 3">
    <name type="scientific">Stylosanthes scabra</name>
    <dbReference type="NCBI Taxonomy" id="79078"/>
    <lineage>
        <taxon>Eukaryota</taxon>
        <taxon>Viridiplantae</taxon>
        <taxon>Streptophyta</taxon>
        <taxon>Embryophyta</taxon>
        <taxon>Tracheophyta</taxon>
        <taxon>Spermatophyta</taxon>
        <taxon>Magnoliopsida</taxon>
        <taxon>eudicotyledons</taxon>
        <taxon>Gunneridae</taxon>
        <taxon>Pentapetalae</taxon>
        <taxon>rosids</taxon>
        <taxon>fabids</taxon>
        <taxon>Fabales</taxon>
        <taxon>Fabaceae</taxon>
        <taxon>Papilionoideae</taxon>
        <taxon>50 kb inversion clade</taxon>
        <taxon>dalbergioids sensu lato</taxon>
        <taxon>Dalbergieae</taxon>
        <taxon>Pterocarpus clade</taxon>
        <taxon>Stylosanthes</taxon>
    </lineage>
</organism>
<feature type="region of interest" description="Disordered" evidence="1">
    <location>
        <begin position="54"/>
        <end position="75"/>
    </location>
</feature>
<evidence type="ECO:0000313" key="3">
    <source>
        <dbReference type="Proteomes" id="UP001341840"/>
    </source>
</evidence>
<dbReference type="Pfam" id="PF03004">
    <property type="entry name" value="Transposase_24"/>
    <property type="match status" value="1"/>
</dbReference>
<evidence type="ECO:0000313" key="2">
    <source>
        <dbReference type="EMBL" id="MED6111098.1"/>
    </source>
</evidence>
<comment type="caution">
    <text evidence="2">The sequence shown here is derived from an EMBL/GenBank/DDBJ whole genome shotgun (WGS) entry which is preliminary data.</text>
</comment>